<dbReference type="Proteomes" id="UP001164746">
    <property type="component" value="Chromosome 16"/>
</dbReference>
<keyword evidence="1" id="KW-0479">Metal-binding</keyword>
<dbReference type="InterPro" id="IPR015931">
    <property type="entry name" value="Acnase/IPM_dHydase_lsu_aba_1/3"/>
</dbReference>
<name>A0ABY7G552_MYAAR</name>
<evidence type="ECO:0000256" key="2">
    <source>
        <dbReference type="ARBA" id="ARBA00023004"/>
    </source>
</evidence>
<evidence type="ECO:0000256" key="3">
    <source>
        <dbReference type="ARBA" id="ARBA00023014"/>
    </source>
</evidence>
<keyword evidence="3" id="KW-0411">Iron-sulfur</keyword>
<dbReference type="InterPro" id="IPR036008">
    <property type="entry name" value="Aconitase_4Fe-4S_dom"/>
</dbReference>
<proteinExistence type="predicted"/>
<protein>
    <submittedName>
        <fullName evidence="5">ACOC-like protein</fullName>
    </submittedName>
</protein>
<organism evidence="5 6">
    <name type="scientific">Mya arenaria</name>
    <name type="common">Soft-shell clam</name>
    <dbReference type="NCBI Taxonomy" id="6604"/>
    <lineage>
        <taxon>Eukaryota</taxon>
        <taxon>Metazoa</taxon>
        <taxon>Spiralia</taxon>
        <taxon>Lophotrochozoa</taxon>
        <taxon>Mollusca</taxon>
        <taxon>Bivalvia</taxon>
        <taxon>Autobranchia</taxon>
        <taxon>Heteroconchia</taxon>
        <taxon>Euheterodonta</taxon>
        <taxon>Imparidentia</taxon>
        <taxon>Neoheterodontei</taxon>
        <taxon>Myida</taxon>
        <taxon>Myoidea</taxon>
        <taxon>Myidae</taxon>
        <taxon>Mya</taxon>
    </lineage>
</organism>
<dbReference type="Gene3D" id="3.30.499.10">
    <property type="entry name" value="Aconitase, domain 3"/>
    <property type="match status" value="1"/>
</dbReference>
<dbReference type="InterPro" id="IPR001030">
    <property type="entry name" value="Acoase/IPM_deHydtase_lsu_aba"/>
</dbReference>
<evidence type="ECO:0000313" key="5">
    <source>
        <dbReference type="EMBL" id="WAR29563.1"/>
    </source>
</evidence>
<keyword evidence="6" id="KW-1185">Reference proteome</keyword>
<keyword evidence="2" id="KW-0408">Iron</keyword>
<sequence>MADSTTGPNPFEKLRSPLEVGGEKFSFYSLPEKLPYSIRVLLESAVRNCDNFYVNESDVEKILDWEVNQSQNAEIPFKPSRVILQDFTGVPAVVDFAAMRDAVQRLGGDPEKINPVCPADLVIDHSIQVDVSRSILLNTPNPGGGKVSCKRSPATSSLKVKGQPTPSCEKCQGQGPISDKWGAKALKNMLIVPPGSGIVHQVNLEYLARVVFSEGGLLYPDSLV</sequence>
<accession>A0ABY7G552</accession>
<evidence type="ECO:0000313" key="6">
    <source>
        <dbReference type="Proteomes" id="UP001164746"/>
    </source>
</evidence>
<evidence type="ECO:0000259" key="4">
    <source>
        <dbReference type="Pfam" id="PF00330"/>
    </source>
</evidence>
<reference evidence="5" key="1">
    <citation type="submission" date="2022-11" db="EMBL/GenBank/DDBJ databases">
        <title>Centuries of genome instability and evolution in soft-shell clam transmissible cancer (bioRxiv).</title>
        <authorList>
            <person name="Hart S.F.M."/>
            <person name="Yonemitsu M.A."/>
            <person name="Giersch R.M."/>
            <person name="Beal B.F."/>
            <person name="Arriagada G."/>
            <person name="Davis B.W."/>
            <person name="Ostrander E.A."/>
            <person name="Goff S.P."/>
            <person name="Metzger M.J."/>
        </authorList>
    </citation>
    <scope>NUCLEOTIDE SEQUENCE</scope>
    <source>
        <strain evidence="5">MELC-2E11</strain>
        <tissue evidence="5">Siphon/mantle</tissue>
    </source>
</reference>
<evidence type="ECO:0000256" key="1">
    <source>
        <dbReference type="ARBA" id="ARBA00022723"/>
    </source>
</evidence>
<dbReference type="Pfam" id="PF00330">
    <property type="entry name" value="Aconitase"/>
    <property type="match status" value="1"/>
</dbReference>
<gene>
    <name evidence="5" type="ORF">MAR_003131</name>
</gene>
<dbReference type="EMBL" id="CP111027">
    <property type="protein sequence ID" value="WAR29563.1"/>
    <property type="molecule type" value="Genomic_DNA"/>
</dbReference>
<dbReference type="SUPFAM" id="SSF53732">
    <property type="entry name" value="Aconitase iron-sulfur domain"/>
    <property type="match status" value="1"/>
</dbReference>
<dbReference type="InterPro" id="IPR006249">
    <property type="entry name" value="Aconitase/IRP2"/>
</dbReference>
<dbReference type="PANTHER" id="PTHR11670">
    <property type="entry name" value="ACONITASE/IRON-RESPONSIVE ELEMENT FAMILY MEMBER"/>
    <property type="match status" value="1"/>
</dbReference>
<feature type="domain" description="Aconitase/3-isopropylmalate dehydratase large subunit alpha/beta/alpha" evidence="4">
    <location>
        <begin position="60"/>
        <end position="223"/>
    </location>
</feature>